<dbReference type="AlphaFoldDB" id="A0A151MPL8"/>
<organism evidence="2 3">
    <name type="scientific">Alligator mississippiensis</name>
    <name type="common">American alligator</name>
    <dbReference type="NCBI Taxonomy" id="8496"/>
    <lineage>
        <taxon>Eukaryota</taxon>
        <taxon>Metazoa</taxon>
        <taxon>Chordata</taxon>
        <taxon>Craniata</taxon>
        <taxon>Vertebrata</taxon>
        <taxon>Euteleostomi</taxon>
        <taxon>Archelosauria</taxon>
        <taxon>Archosauria</taxon>
        <taxon>Crocodylia</taxon>
        <taxon>Alligatoridae</taxon>
        <taxon>Alligatorinae</taxon>
        <taxon>Alligator</taxon>
    </lineage>
</organism>
<sequence>MLPFVEMGILKMTGLCCLSQSSSELPPSDSPGHPFLIAIQSIVFCHPPRKEGQLISTRREKVTGQPEVQHLEGQKKNE</sequence>
<feature type="compositionally biased region" description="Basic and acidic residues" evidence="1">
    <location>
        <begin position="69"/>
        <end position="78"/>
    </location>
</feature>
<proteinExistence type="predicted"/>
<comment type="caution">
    <text evidence="2">The sequence shown here is derived from an EMBL/GenBank/DDBJ whole genome shotgun (WGS) entry which is preliminary data.</text>
</comment>
<feature type="region of interest" description="Disordered" evidence="1">
    <location>
        <begin position="54"/>
        <end position="78"/>
    </location>
</feature>
<accession>A0A151MPL8</accession>
<keyword evidence="3" id="KW-1185">Reference proteome</keyword>
<name>A0A151MPL8_ALLMI</name>
<evidence type="ECO:0000256" key="1">
    <source>
        <dbReference type="SAM" id="MobiDB-lite"/>
    </source>
</evidence>
<dbReference type="EMBL" id="AKHW03005470">
    <property type="protein sequence ID" value="KYO26485.1"/>
    <property type="molecule type" value="Genomic_DNA"/>
</dbReference>
<reference evidence="2 3" key="1">
    <citation type="journal article" date="2012" name="Genome Biol.">
        <title>Sequencing three crocodilian genomes to illuminate the evolution of archosaurs and amniotes.</title>
        <authorList>
            <person name="St John J.A."/>
            <person name="Braun E.L."/>
            <person name="Isberg S.R."/>
            <person name="Miles L.G."/>
            <person name="Chong A.Y."/>
            <person name="Gongora J."/>
            <person name="Dalzell P."/>
            <person name="Moran C."/>
            <person name="Bed'hom B."/>
            <person name="Abzhanov A."/>
            <person name="Burgess S.C."/>
            <person name="Cooksey A.M."/>
            <person name="Castoe T.A."/>
            <person name="Crawford N.G."/>
            <person name="Densmore L.D."/>
            <person name="Drew J.C."/>
            <person name="Edwards S.V."/>
            <person name="Faircloth B.C."/>
            <person name="Fujita M.K."/>
            <person name="Greenwold M.J."/>
            <person name="Hoffmann F.G."/>
            <person name="Howard J.M."/>
            <person name="Iguchi T."/>
            <person name="Janes D.E."/>
            <person name="Khan S.Y."/>
            <person name="Kohno S."/>
            <person name="de Koning A.J."/>
            <person name="Lance S.L."/>
            <person name="McCarthy F.M."/>
            <person name="McCormack J.E."/>
            <person name="Merchant M.E."/>
            <person name="Peterson D.G."/>
            <person name="Pollock D.D."/>
            <person name="Pourmand N."/>
            <person name="Raney B.J."/>
            <person name="Roessler K.A."/>
            <person name="Sanford J.R."/>
            <person name="Sawyer R.H."/>
            <person name="Schmidt C.J."/>
            <person name="Triplett E.W."/>
            <person name="Tuberville T.D."/>
            <person name="Venegas-Anaya M."/>
            <person name="Howard J.T."/>
            <person name="Jarvis E.D."/>
            <person name="Guillette L.J.Jr."/>
            <person name="Glenn T.C."/>
            <person name="Green R.E."/>
            <person name="Ray D.A."/>
        </authorList>
    </citation>
    <scope>NUCLEOTIDE SEQUENCE [LARGE SCALE GENOMIC DNA]</scope>
    <source>
        <strain evidence="2">KSC_2009_1</strain>
    </source>
</reference>
<evidence type="ECO:0000313" key="2">
    <source>
        <dbReference type="EMBL" id="KYO26485.1"/>
    </source>
</evidence>
<dbReference type="Proteomes" id="UP000050525">
    <property type="component" value="Unassembled WGS sequence"/>
</dbReference>
<evidence type="ECO:0000313" key="3">
    <source>
        <dbReference type="Proteomes" id="UP000050525"/>
    </source>
</evidence>
<protein>
    <submittedName>
        <fullName evidence="2">Uncharacterized protein</fullName>
    </submittedName>
</protein>
<gene>
    <name evidence="2" type="ORF">Y1Q_0002122</name>
</gene>